<proteinExistence type="predicted"/>
<evidence type="ECO:0000313" key="2">
    <source>
        <dbReference type="EMBL" id="KAG8082679.1"/>
    </source>
</evidence>
<reference evidence="2" key="2">
    <citation type="submission" date="2021-02" db="EMBL/GenBank/DDBJ databases">
        <authorList>
            <person name="Kimball J.A."/>
            <person name="Haas M.W."/>
            <person name="Macchietto M."/>
            <person name="Kono T."/>
            <person name="Duquette J."/>
            <person name="Shao M."/>
        </authorList>
    </citation>
    <scope>NUCLEOTIDE SEQUENCE</scope>
    <source>
        <tissue evidence="2">Fresh leaf tissue</tissue>
    </source>
</reference>
<keyword evidence="1" id="KW-0732">Signal</keyword>
<dbReference type="EMBL" id="JAAALK010000086">
    <property type="protein sequence ID" value="KAG8082679.1"/>
    <property type="molecule type" value="Genomic_DNA"/>
</dbReference>
<feature type="chain" id="PRO_5035180332" evidence="1">
    <location>
        <begin position="24"/>
        <end position="144"/>
    </location>
</feature>
<protein>
    <submittedName>
        <fullName evidence="2">Uncharacterized protein</fullName>
    </submittedName>
</protein>
<dbReference type="OrthoDB" id="1939167at2759"/>
<gene>
    <name evidence="2" type="ORF">GUJ93_ZPchr0014g46694</name>
</gene>
<feature type="signal peptide" evidence="1">
    <location>
        <begin position="1"/>
        <end position="23"/>
    </location>
</feature>
<dbReference type="Proteomes" id="UP000729402">
    <property type="component" value="Unassembled WGS sequence"/>
</dbReference>
<keyword evidence="3" id="KW-1185">Reference proteome</keyword>
<organism evidence="2 3">
    <name type="scientific">Zizania palustris</name>
    <name type="common">Northern wild rice</name>
    <dbReference type="NCBI Taxonomy" id="103762"/>
    <lineage>
        <taxon>Eukaryota</taxon>
        <taxon>Viridiplantae</taxon>
        <taxon>Streptophyta</taxon>
        <taxon>Embryophyta</taxon>
        <taxon>Tracheophyta</taxon>
        <taxon>Spermatophyta</taxon>
        <taxon>Magnoliopsida</taxon>
        <taxon>Liliopsida</taxon>
        <taxon>Poales</taxon>
        <taxon>Poaceae</taxon>
        <taxon>BOP clade</taxon>
        <taxon>Oryzoideae</taxon>
        <taxon>Oryzeae</taxon>
        <taxon>Zizaniinae</taxon>
        <taxon>Zizania</taxon>
    </lineage>
</organism>
<dbReference type="AlphaFoldDB" id="A0A8J5TAF1"/>
<accession>A0A8J5TAF1</accession>
<evidence type="ECO:0000256" key="1">
    <source>
        <dbReference type="SAM" id="SignalP"/>
    </source>
</evidence>
<reference evidence="2" key="1">
    <citation type="journal article" date="2021" name="bioRxiv">
        <title>Whole Genome Assembly and Annotation of Northern Wild Rice, Zizania palustris L., Supports a Whole Genome Duplication in the Zizania Genus.</title>
        <authorList>
            <person name="Haas M."/>
            <person name="Kono T."/>
            <person name="Macchietto M."/>
            <person name="Millas R."/>
            <person name="McGilp L."/>
            <person name="Shao M."/>
            <person name="Duquette J."/>
            <person name="Hirsch C.N."/>
            <person name="Kimball J."/>
        </authorList>
    </citation>
    <scope>NUCLEOTIDE SEQUENCE</scope>
    <source>
        <tissue evidence="2">Fresh leaf tissue</tissue>
    </source>
</reference>
<sequence length="144" mass="16050">MPIFTSLLNWTLLVLSRSSGVEGIRLQVHRQVRPTAHRVGGRLPNGGGAKLVKQGSVTLLNAYARRGFPFDSWEVKALLLEALVSEQAERFEQTVKVKGCTVQKENSVCFSIKLNLHGTMSIYKDEWLHVEKALRHADGLGVKQ</sequence>
<name>A0A8J5TAF1_ZIZPA</name>
<evidence type="ECO:0000313" key="3">
    <source>
        <dbReference type="Proteomes" id="UP000729402"/>
    </source>
</evidence>
<comment type="caution">
    <text evidence="2">The sequence shown here is derived from an EMBL/GenBank/DDBJ whole genome shotgun (WGS) entry which is preliminary data.</text>
</comment>